<organism evidence="6 7">
    <name type="scientific">Pseudolycoriella hygida</name>
    <dbReference type="NCBI Taxonomy" id="35572"/>
    <lineage>
        <taxon>Eukaryota</taxon>
        <taxon>Metazoa</taxon>
        <taxon>Ecdysozoa</taxon>
        <taxon>Arthropoda</taxon>
        <taxon>Hexapoda</taxon>
        <taxon>Insecta</taxon>
        <taxon>Pterygota</taxon>
        <taxon>Neoptera</taxon>
        <taxon>Endopterygota</taxon>
        <taxon>Diptera</taxon>
        <taxon>Nematocera</taxon>
        <taxon>Sciaroidea</taxon>
        <taxon>Sciaridae</taxon>
        <taxon>Pseudolycoriella</taxon>
    </lineage>
</organism>
<feature type="region of interest" description="Disordered" evidence="5">
    <location>
        <begin position="384"/>
        <end position="410"/>
    </location>
</feature>
<dbReference type="Proteomes" id="UP001151699">
    <property type="component" value="Chromosome X"/>
</dbReference>
<feature type="compositionally biased region" description="Polar residues" evidence="5">
    <location>
        <begin position="524"/>
        <end position="534"/>
    </location>
</feature>
<dbReference type="InterPro" id="IPR010301">
    <property type="entry name" value="RRP1"/>
</dbReference>
<proteinExistence type="inferred from homology"/>
<evidence type="ECO:0000256" key="4">
    <source>
        <dbReference type="ARBA" id="ARBA00023242"/>
    </source>
</evidence>
<dbReference type="GO" id="GO:0006364">
    <property type="term" value="P:rRNA processing"/>
    <property type="evidence" value="ECO:0007669"/>
    <property type="project" value="UniProtKB-KW"/>
</dbReference>
<dbReference type="PANTHER" id="PTHR13026:SF0">
    <property type="entry name" value="RIBOSOMAL RNA PROCESSING 1B"/>
    <property type="match status" value="1"/>
</dbReference>
<dbReference type="EMBL" id="WJQU01000003">
    <property type="protein sequence ID" value="KAJ6637031.1"/>
    <property type="molecule type" value="Genomic_DNA"/>
</dbReference>
<evidence type="ECO:0000256" key="2">
    <source>
        <dbReference type="ARBA" id="ARBA00006374"/>
    </source>
</evidence>
<keyword evidence="3" id="KW-0698">rRNA processing</keyword>
<evidence type="ECO:0000313" key="7">
    <source>
        <dbReference type="Proteomes" id="UP001151699"/>
    </source>
</evidence>
<evidence type="ECO:0000256" key="1">
    <source>
        <dbReference type="ARBA" id="ARBA00004123"/>
    </source>
</evidence>
<evidence type="ECO:0000313" key="6">
    <source>
        <dbReference type="EMBL" id="KAJ6637031.1"/>
    </source>
</evidence>
<dbReference type="AlphaFoldDB" id="A0A9Q0MS59"/>
<comment type="subcellular location">
    <subcellularLocation>
        <location evidence="1">Nucleus</location>
    </subcellularLocation>
</comment>
<evidence type="ECO:0000256" key="5">
    <source>
        <dbReference type="SAM" id="MobiDB-lite"/>
    </source>
</evidence>
<dbReference type="GO" id="GO:0005634">
    <property type="term" value="C:nucleus"/>
    <property type="evidence" value="ECO:0007669"/>
    <property type="project" value="UniProtKB-SubCell"/>
</dbReference>
<keyword evidence="7" id="KW-1185">Reference proteome</keyword>
<dbReference type="Pfam" id="PF05997">
    <property type="entry name" value="Nop52"/>
    <property type="match status" value="1"/>
</dbReference>
<accession>A0A9Q0MS59</accession>
<dbReference type="GO" id="GO:0030688">
    <property type="term" value="C:preribosome, small subunit precursor"/>
    <property type="evidence" value="ECO:0007669"/>
    <property type="project" value="InterPro"/>
</dbReference>
<feature type="region of interest" description="Disordered" evidence="5">
    <location>
        <begin position="501"/>
        <end position="534"/>
    </location>
</feature>
<sequence length="603" mass="69287">MKTKSEIVPNGSASNFVAYELKLIKQLAGNDSRLSEKVLKKLGKWLQLRSNSSNPFTDRDYLHLWKGLFFCMWMSDKPLTQEKLAETLASLLHYFDMKDNSVRFYGTFLKIMDKEWFGIDQWRIDKFMMLVRRVTRQCFVILHNNKWDRKLIGQLNSYVEKIIANKSSSIGFLMHFIEIFLDEIAKVTAGKISKSTITLLIQPFAMCIGIQRDPKIVSHTIKHIFDALLYQSDLGRAYTEKFEAWKNMGFSSTSIDDLELVADEDEECDVEGESEAVSCGELDPRAGRVDVDVPEIPFDANDIINKLEEIRHAPYTNVRSRKMIRRIIERYSTFATGKFPLGVQHMKINETSIDMPHIDDKVQEMIDFEEELYQTGRDVKTLNKKKRKKTLSNTEVQSKKVKLSKPEDSKQKKRKLVDSWVETKLTPEEIATDVSSTCKTSSNGTLKQTKTKNVINSATGPFKVTDGWDAPLQEGEIEYFVPKSNKKREIIEANEKLSNIENGQSKQVLKPTVDKKPKKRSDKSTPSRNALCTPTNSEKKVKIMLQLNRSQNTSEYFRQLRSSPKIPYDSAKKPATGNRATKDIRSIKTINVPTYTEYLNNSF</sequence>
<name>A0A9Q0MS59_9DIPT</name>
<dbReference type="PANTHER" id="PTHR13026">
    <property type="entry name" value="NNP-1 PROTEIN NOVEL NUCLEAR PROTEIN 1 NOP52"/>
    <property type="match status" value="1"/>
</dbReference>
<protein>
    <submittedName>
        <fullName evidence="6">Ribosomal RNA processing protein 1 like</fullName>
    </submittedName>
</protein>
<comment type="similarity">
    <text evidence="2">Belongs to the RRP1 family.</text>
</comment>
<gene>
    <name evidence="6" type="primary">Nnp-1_1</name>
    <name evidence="6" type="ORF">Bhyg_09757</name>
</gene>
<comment type="caution">
    <text evidence="6">The sequence shown here is derived from an EMBL/GenBank/DDBJ whole genome shotgun (WGS) entry which is preliminary data.</text>
</comment>
<evidence type="ECO:0000256" key="3">
    <source>
        <dbReference type="ARBA" id="ARBA00022552"/>
    </source>
</evidence>
<reference evidence="6" key="1">
    <citation type="submission" date="2022-07" db="EMBL/GenBank/DDBJ databases">
        <authorList>
            <person name="Trinca V."/>
            <person name="Uliana J.V.C."/>
            <person name="Torres T.T."/>
            <person name="Ward R.J."/>
            <person name="Monesi N."/>
        </authorList>
    </citation>
    <scope>NUCLEOTIDE SEQUENCE</scope>
    <source>
        <strain evidence="6">HSMRA1968</strain>
        <tissue evidence="6">Whole embryos</tissue>
    </source>
</reference>
<dbReference type="OrthoDB" id="2019504at2759"/>
<keyword evidence="4" id="KW-0539">Nucleus</keyword>